<accession>A0AC60A473</accession>
<proteinExistence type="predicted"/>
<protein>
    <submittedName>
        <fullName evidence="1">Uncharacterized protein</fullName>
    </submittedName>
</protein>
<gene>
    <name evidence="1" type="ORF">MRATA1EN22A_LOCUS26485</name>
</gene>
<reference evidence="1" key="1">
    <citation type="submission" date="2023-05" db="EMBL/GenBank/DDBJ databases">
        <authorList>
            <consortium name="ELIXIR-Norway"/>
        </authorList>
    </citation>
    <scope>NUCLEOTIDE SEQUENCE</scope>
</reference>
<dbReference type="Proteomes" id="UP001162501">
    <property type="component" value="Chromosome 7"/>
</dbReference>
<reference evidence="1" key="2">
    <citation type="submission" date="2025-03" db="EMBL/GenBank/DDBJ databases">
        <authorList>
            <consortium name="ELIXIR-Norway"/>
            <consortium name="Elixir Norway"/>
        </authorList>
    </citation>
    <scope>NUCLEOTIDE SEQUENCE</scope>
</reference>
<name>A0AC60A473_RANTA</name>
<evidence type="ECO:0000313" key="2">
    <source>
        <dbReference type="Proteomes" id="UP001162501"/>
    </source>
</evidence>
<organism evidence="1 2">
    <name type="scientific">Rangifer tarandus platyrhynchus</name>
    <name type="common">Svalbard reindeer</name>
    <dbReference type="NCBI Taxonomy" id="3082113"/>
    <lineage>
        <taxon>Eukaryota</taxon>
        <taxon>Metazoa</taxon>
        <taxon>Chordata</taxon>
        <taxon>Craniata</taxon>
        <taxon>Vertebrata</taxon>
        <taxon>Euteleostomi</taxon>
        <taxon>Mammalia</taxon>
        <taxon>Eutheria</taxon>
        <taxon>Laurasiatheria</taxon>
        <taxon>Artiodactyla</taxon>
        <taxon>Ruminantia</taxon>
        <taxon>Pecora</taxon>
        <taxon>Cervidae</taxon>
        <taxon>Odocoileinae</taxon>
        <taxon>Rangifer</taxon>
    </lineage>
</organism>
<sequence length="147" mass="16117">MWKLPRPGIEALYPALASLSVPKTASEKKPSRELAPPRGQQPLGTWAHFGTSPTVSPRRPIQAEPHSPPFRIGRARNPGAGIKDERSRRLATLADRRAADGAGLPAPHLRGSPVSHWLSAVSLGTWRRRLPGPPSGLVRSCWERHWT</sequence>
<dbReference type="EMBL" id="OX596091">
    <property type="protein sequence ID" value="CAN0553048.1"/>
    <property type="molecule type" value="Genomic_DNA"/>
</dbReference>
<evidence type="ECO:0000313" key="1">
    <source>
        <dbReference type="EMBL" id="CAN0553048.1"/>
    </source>
</evidence>